<sequence>MQYKEFKNNFINKVYVPYLNGDMANARLALANIYQKGSHNPRATLYQLTSSIKDCNKILKNDINNLKANGQKNLAGQIMTQHVKFSSEIFGAKHPIIKTALENLQTNMKEIYPSKKTRKISQFVMFKELYPILEKLKCLTRFL</sequence>
<gene>
    <name evidence="1" type="ORF">IAD41_03935</name>
</gene>
<evidence type="ECO:0000313" key="2">
    <source>
        <dbReference type="Proteomes" id="UP000824139"/>
    </source>
</evidence>
<organism evidence="1 2">
    <name type="scientific">Candidatus Scatenecus faecavium</name>
    <dbReference type="NCBI Taxonomy" id="2840915"/>
    <lineage>
        <taxon>Bacteria</taxon>
        <taxon>Candidatus Scatenecus</taxon>
    </lineage>
</organism>
<name>A0A9D1FWH2_9BACT</name>
<protein>
    <submittedName>
        <fullName evidence="1">Uncharacterized protein</fullName>
    </submittedName>
</protein>
<reference evidence="1" key="1">
    <citation type="submission" date="2020-10" db="EMBL/GenBank/DDBJ databases">
        <authorList>
            <person name="Gilroy R."/>
        </authorList>
    </citation>
    <scope>NUCLEOTIDE SEQUENCE</scope>
    <source>
        <strain evidence="1">CHK152-2994</strain>
    </source>
</reference>
<dbReference type="EMBL" id="DVJO01000086">
    <property type="protein sequence ID" value="HIS82736.1"/>
    <property type="molecule type" value="Genomic_DNA"/>
</dbReference>
<proteinExistence type="predicted"/>
<comment type="caution">
    <text evidence="1">The sequence shown here is derived from an EMBL/GenBank/DDBJ whole genome shotgun (WGS) entry which is preliminary data.</text>
</comment>
<reference evidence="1" key="2">
    <citation type="journal article" date="2021" name="PeerJ">
        <title>Extensive microbial diversity within the chicken gut microbiome revealed by metagenomics and culture.</title>
        <authorList>
            <person name="Gilroy R."/>
            <person name="Ravi A."/>
            <person name="Getino M."/>
            <person name="Pursley I."/>
            <person name="Horton D.L."/>
            <person name="Alikhan N.F."/>
            <person name="Baker D."/>
            <person name="Gharbi K."/>
            <person name="Hall N."/>
            <person name="Watson M."/>
            <person name="Adriaenssens E.M."/>
            <person name="Foster-Nyarko E."/>
            <person name="Jarju S."/>
            <person name="Secka A."/>
            <person name="Antonio M."/>
            <person name="Oren A."/>
            <person name="Chaudhuri R.R."/>
            <person name="La Ragione R."/>
            <person name="Hildebrand F."/>
            <person name="Pallen M.J."/>
        </authorList>
    </citation>
    <scope>NUCLEOTIDE SEQUENCE</scope>
    <source>
        <strain evidence="1">CHK152-2994</strain>
    </source>
</reference>
<dbReference type="AlphaFoldDB" id="A0A9D1FWH2"/>
<accession>A0A9D1FWH2</accession>
<evidence type="ECO:0000313" key="1">
    <source>
        <dbReference type="EMBL" id="HIS82736.1"/>
    </source>
</evidence>
<dbReference type="Proteomes" id="UP000824139">
    <property type="component" value="Unassembled WGS sequence"/>
</dbReference>